<evidence type="ECO:0000256" key="1">
    <source>
        <dbReference type="ARBA" id="ARBA00022516"/>
    </source>
</evidence>
<dbReference type="EMBL" id="UINC01016783">
    <property type="protein sequence ID" value="SVA69620.1"/>
    <property type="molecule type" value="Genomic_DNA"/>
</dbReference>
<feature type="non-terminal residue" evidence="7">
    <location>
        <position position="1"/>
    </location>
</feature>
<name>A0A381XYA5_9ZZZZ</name>
<keyword evidence="4" id="KW-0443">Lipid metabolism</keyword>
<dbReference type="PANTHER" id="PTHR43480">
    <property type="entry name" value="ACYL-[ACYL-CARRIER-PROTEIN]--UDP-N-ACETYLGLUCOSAMINE O-ACYLTRANSFERASE"/>
    <property type="match status" value="1"/>
</dbReference>
<accession>A0A381XYA5</accession>
<dbReference type="NCBIfam" id="TIGR01852">
    <property type="entry name" value="lipid_A_lpxA"/>
    <property type="match status" value="1"/>
</dbReference>
<dbReference type="Pfam" id="PF00132">
    <property type="entry name" value="Hexapep"/>
    <property type="match status" value="2"/>
</dbReference>
<dbReference type="GO" id="GO:0009245">
    <property type="term" value="P:lipid A biosynthetic process"/>
    <property type="evidence" value="ECO:0007669"/>
    <property type="project" value="UniProtKB-KW"/>
</dbReference>
<dbReference type="PIRSF" id="PIRSF000456">
    <property type="entry name" value="UDP-GlcNAc_acltr"/>
    <property type="match status" value="1"/>
</dbReference>
<keyword evidence="3" id="KW-0808">Transferase</keyword>
<gene>
    <name evidence="7" type="ORF">METZ01_LOCUS122474</name>
</gene>
<evidence type="ECO:0000313" key="7">
    <source>
        <dbReference type="EMBL" id="SVA69620.1"/>
    </source>
</evidence>
<evidence type="ECO:0000259" key="6">
    <source>
        <dbReference type="Pfam" id="PF13720"/>
    </source>
</evidence>
<dbReference type="GO" id="GO:0008780">
    <property type="term" value="F:acyl-[acyl-carrier-protein]-UDP-N-acetylglucosamine O-acyltransferase activity"/>
    <property type="evidence" value="ECO:0007669"/>
    <property type="project" value="InterPro"/>
</dbReference>
<feature type="domain" description="UDP N-acetylglucosamine O-acyltransferase C-terminal" evidence="6">
    <location>
        <begin position="174"/>
        <end position="255"/>
    </location>
</feature>
<dbReference type="CDD" id="cd03351">
    <property type="entry name" value="LbH_UDP-GlcNAc_AT"/>
    <property type="match status" value="1"/>
</dbReference>
<keyword evidence="5" id="KW-0012">Acyltransferase</keyword>
<reference evidence="7" key="1">
    <citation type="submission" date="2018-05" db="EMBL/GenBank/DDBJ databases">
        <authorList>
            <person name="Lanie J.A."/>
            <person name="Ng W.-L."/>
            <person name="Kazmierczak K.M."/>
            <person name="Andrzejewski T.M."/>
            <person name="Davidsen T.M."/>
            <person name="Wayne K.J."/>
            <person name="Tettelin H."/>
            <person name="Glass J.I."/>
            <person name="Rusch D."/>
            <person name="Podicherti R."/>
            <person name="Tsui H.-C.T."/>
            <person name="Winkler M.E."/>
        </authorList>
    </citation>
    <scope>NUCLEOTIDE SEQUENCE</scope>
</reference>
<dbReference type="InterPro" id="IPR011004">
    <property type="entry name" value="Trimer_LpxA-like_sf"/>
</dbReference>
<sequence>VLHSTAIISPGADLAEGVKVGPYSIIGNDVQIGAGTEIGSHVIIKGTTEIGENNRILQFASIGEDPQDKKYAGEKTRLVIGDGNTIREYCTLNRGTAQDIGVTRIGNNNWLMAYVHVAHDCHIGNEAVFANNSSLAGHVSVGDYVIFGGFSGVHQFCRVGAHSFIGNNAAVTRDVPPYIMVSGQPAVPRGVNSAGLKRRGFNSDQAKNIKEAFRLLYRLGLRLEEARDQIAELAVDRKELRIFAEFLEPSERSIVR</sequence>
<dbReference type="AlphaFoldDB" id="A0A381XYA5"/>
<dbReference type="Gene3D" id="2.160.10.10">
    <property type="entry name" value="Hexapeptide repeat proteins"/>
    <property type="match status" value="1"/>
</dbReference>
<dbReference type="GO" id="GO:0016020">
    <property type="term" value="C:membrane"/>
    <property type="evidence" value="ECO:0007669"/>
    <property type="project" value="GOC"/>
</dbReference>
<dbReference type="NCBIfam" id="NF003657">
    <property type="entry name" value="PRK05289.1"/>
    <property type="match status" value="1"/>
</dbReference>
<organism evidence="7">
    <name type="scientific">marine metagenome</name>
    <dbReference type="NCBI Taxonomy" id="408172"/>
    <lineage>
        <taxon>unclassified sequences</taxon>
        <taxon>metagenomes</taxon>
        <taxon>ecological metagenomes</taxon>
    </lineage>
</organism>
<evidence type="ECO:0000256" key="5">
    <source>
        <dbReference type="ARBA" id="ARBA00023315"/>
    </source>
</evidence>
<dbReference type="InterPro" id="IPR001451">
    <property type="entry name" value="Hexapep"/>
</dbReference>
<dbReference type="InterPro" id="IPR037157">
    <property type="entry name" value="Acetyltransf_C_sf"/>
</dbReference>
<dbReference type="InterPro" id="IPR029098">
    <property type="entry name" value="Acetyltransf_C"/>
</dbReference>
<dbReference type="HAMAP" id="MF_00387">
    <property type="entry name" value="LpxA"/>
    <property type="match status" value="1"/>
</dbReference>
<evidence type="ECO:0000256" key="4">
    <source>
        <dbReference type="ARBA" id="ARBA00023098"/>
    </source>
</evidence>
<dbReference type="PANTHER" id="PTHR43480:SF1">
    <property type="entry name" value="ACYL-[ACYL-CARRIER-PROTEIN]--UDP-N-ACETYLGLUCOSAMINE O-ACYLTRANSFERASE, MITOCHONDRIAL-RELATED"/>
    <property type="match status" value="1"/>
</dbReference>
<dbReference type="InterPro" id="IPR010137">
    <property type="entry name" value="Lipid_A_LpxA"/>
</dbReference>
<keyword evidence="1" id="KW-0444">Lipid biosynthesis</keyword>
<evidence type="ECO:0000256" key="3">
    <source>
        <dbReference type="ARBA" id="ARBA00022679"/>
    </source>
</evidence>
<keyword evidence="2" id="KW-0441">Lipid A biosynthesis</keyword>
<proteinExistence type="inferred from homology"/>
<dbReference type="Pfam" id="PF13720">
    <property type="entry name" value="Acetyltransf_11"/>
    <property type="match status" value="1"/>
</dbReference>
<dbReference type="Gene3D" id="1.20.1180.10">
    <property type="entry name" value="Udp N-acetylglucosamine O-acyltransferase, C-terminal domain"/>
    <property type="match status" value="1"/>
</dbReference>
<evidence type="ECO:0000256" key="2">
    <source>
        <dbReference type="ARBA" id="ARBA00022556"/>
    </source>
</evidence>
<dbReference type="SUPFAM" id="SSF51161">
    <property type="entry name" value="Trimeric LpxA-like enzymes"/>
    <property type="match status" value="1"/>
</dbReference>
<protein>
    <recommendedName>
        <fullName evidence="6">UDP N-acetylglucosamine O-acyltransferase C-terminal domain-containing protein</fullName>
    </recommendedName>
</protein>